<dbReference type="InterPro" id="IPR051781">
    <property type="entry name" value="Metallo-dep_Hydrolase"/>
</dbReference>
<dbReference type="Gene3D" id="3.20.20.140">
    <property type="entry name" value="Metal-dependent hydrolases"/>
    <property type="match status" value="1"/>
</dbReference>
<dbReference type="RefSeq" id="WP_142034322.1">
    <property type="nucleotide sequence ID" value="NZ_JBHTGS010000002.1"/>
</dbReference>
<name>A0A543AQP4_9ACTN</name>
<dbReference type="PANTHER" id="PTHR43135:SF3">
    <property type="entry name" value="ALPHA-D-RIBOSE 1-METHYLPHOSPHONATE 5-TRIPHOSPHATE DIPHOSPHATASE"/>
    <property type="match status" value="1"/>
</dbReference>
<dbReference type="Gene3D" id="2.30.40.10">
    <property type="entry name" value="Urease, subunit C, domain 1"/>
    <property type="match status" value="1"/>
</dbReference>
<keyword evidence="2" id="KW-0378">Hydrolase</keyword>
<keyword evidence="3" id="KW-1185">Reference proteome</keyword>
<feature type="domain" description="Amidohydrolase-related" evidence="1">
    <location>
        <begin position="56"/>
        <end position="369"/>
    </location>
</feature>
<dbReference type="EMBL" id="VFOW01000001">
    <property type="protein sequence ID" value="TQL74884.1"/>
    <property type="molecule type" value="Genomic_DNA"/>
</dbReference>
<dbReference type="Pfam" id="PF01979">
    <property type="entry name" value="Amidohydro_1"/>
    <property type="match status" value="1"/>
</dbReference>
<dbReference type="AlphaFoldDB" id="A0A543AQP4"/>
<dbReference type="InterPro" id="IPR011059">
    <property type="entry name" value="Metal-dep_hydrolase_composite"/>
</dbReference>
<protein>
    <submittedName>
        <fullName evidence="2">Imidazolonepropionase-like amidohydrolase</fullName>
    </submittedName>
</protein>
<gene>
    <name evidence="2" type="ORF">FB566_0373</name>
</gene>
<accession>A0A543AQP4</accession>
<evidence type="ECO:0000313" key="2">
    <source>
        <dbReference type="EMBL" id="TQL74884.1"/>
    </source>
</evidence>
<dbReference type="CDD" id="cd01309">
    <property type="entry name" value="Met_dep_hydrolase_C"/>
    <property type="match status" value="1"/>
</dbReference>
<dbReference type="InParanoid" id="A0A543AQP4"/>
<dbReference type="OrthoDB" id="9766983at2"/>
<proteinExistence type="predicted"/>
<sequence>MTESTMVFTNATVLPIDGDRIDNGVVIVRDGKIDAVGGADTPIPAGASVQDLGGKWIVPGLIDAHVHLGTSEEGEGWAGNDTNELTDPVTSHVRALDAINPADIGFSDAIAAGVLAVNVNPGSGNPIGGQTVAIKCAGRTVDEMAMRTPSGVKSALGENPKRVYGEQKKTPSTRLGTAAVIRGAFVDALNYEAKLANASEDKPVDRDLKLEALLKVLKREIPWRQHCHRADDIATAMRIADEFGYELVLDHGTEAHLLADIVAEKGIPVIIGPLIVSRSKVEVRNRSVANPGKLDKAGVTIAITTDHPVVPIGNLIHQAALSVKEGLDRDAAMRALTINPATIMGVADRIGSLTAGKDADFCVWSGDPLDLYSRVEVAYIEGSEIYRHED</sequence>
<organism evidence="2 3">
    <name type="scientific">Stackebrandtia endophytica</name>
    <dbReference type="NCBI Taxonomy" id="1496996"/>
    <lineage>
        <taxon>Bacteria</taxon>
        <taxon>Bacillati</taxon>
        <taxon>Actinomycetota</taxon>
        <taxon>Actinomycetes</taxon>
        <taxon>Glycomycetales</taxon>
        <taxon>Glycomycetaceae</taxon>
        <taxon>Stackebrandtia</taxon>
    </lineage>
</organism>
<dbReference type="SUPFAM" id="SSF51556">
    <property type="entry name" value="Metallo-dependent hydrolases"/>
    <property type="match status" value="1"/>
</dbReference>
<reference evidence="2 3" key="1">
    <citation type="submission" date="2019-06" db="EMBL/GenBank/DDBJ databases">
        <title>Sequencing the genomes of 1000 actinobacteria strains.</title>
        <authorList>
            <person name="Klenk H.-P."/>
        </authorList>
    </citation>
    <scope>NUCLEOTIDE SEQUENCE [LARGE SCALE GENOMIC DNA]</scope>
    <source>
        <strain evidence="2 3">DSM 45928</strain>
    </source>
</reference>
<dbReference type="FunCoup" id="A0A543AQP4">
    <property type="interactions" value="21"/>
</dbReference>
<dbReference type="Proteomes" id="UP000317043">
    <property type="component" value="Unassembled WGS sequence"/>
</dbReference>
<evidence type="ECO:0000259" key="1">
    <source>
        <dbReference type="Pfam" id="PF01979"/>
    </source>
</evidence>
<evidence type="ECO:0000313" key="3">
    <source>
        <dbReference type="Proteomes" id="UP000317043"/>
    </source>
</evidence>
<dbReference type="PANTHER" id="PTHR43135">
    <property type="entry name" value="ALPHA-D-RIBOSE 1-METHYLPHOSPHONATE 5-TRIPHOSPHATE DIPHOSPHATASE"/>
    <property type="match status" value="1"/>
</dbReference>
<dbReference type="InterPro" id="IPR032466">
    <property type="entry name" value="Metal_Hydrolase"/>
</dbReference>
<comment type="caution">
    <text evidence="2">The sequence shown here is derived from an EMBL/GenBank/DDBJ whole genome shotgun (WGS) entry which is preliminary data.</text>
</comment>
<dbReference type="SUPFAM" id="SSF51338">
    <property type="entry name" value="Composite domain of metallo-dependent hydrolases"/>
    <property type="match status" value="1"/>
</dbReference>
<dbReference type="InterPro" id="IPR006680">
    <property type="entry name" value="Amidohydro-rel"/>
</dbReference>
<dbReference type="GO" id="GO:0016810">
    <property type="term" value="F:hydrolase activity, acting on carbon-nitrogen (but not peptide) bonds"/>
    <property type="evidence" value="ECO:0007669"/>
    <property type="project" value="InterPro"/>
</dbReference>